<proteinExistence type="predicted"/>
<protein>
    <submittedName>
        <fullName evidence="1">Uncharacterized protein</fullName>
    </submittedName>
</protein>
<dbReference type="InterPro" id="IPR051702">
    <property type="entry name" value="SH3_domain_YSC84-like"/>
</dbReference>
<dbReference type="AlphaFoldDB" id="A0AAN9EAZ4"/>
<evidence type="ECO:0000313" key="1">
    <source>
        <dbReference type="EMBL" id="KAK7251238.1"/>
    </source>
</evidence>
<dbReference type="EMBL" id="JAYWIO010000007">
    <property type="protein sequence ID" value="KAK7251238.1"/>
    <property type="molecule type" value="Genomic_DNA"/>
</dbReference>
<organism evidence="1 2">
    <name type="scientific">Crotalaria pallida</name>
    <name type="common">Smooth rattlebox</name>
    <name type="synonym">Crotalaria striata</name>
    <dbReference type="NCBI Taxonomy" id="3830"/>
    <lineage>
        <taxon>Eukaryota</taxon>
        <taxon>Viridiplantae</taxon>
        <taxon>Streptophyta</taxon>
        <taxon>Embryophyta</taxon>
        <taxon>Tracheophyta</taxon>
        <taxon>Spermatophyta</taxon>
        <taxon>Magnoliopsida</taxon>
        <taxon>eudicotyledons</taxon>
        <taxon>Gunneridae</taxon>
        <taxon>Pentapetalae</taxon>
        <taxon>rosids</taxon>
        <taxon>fabids</taxon>
        <taxon>Fabales</taxon>
        <taxon>Fabaceae</taxon>
        <taxon>Papilionoideae</taxon>
        <taxon>50 kb inversion clade</taxon>
        <taxon>genistoids sensu lato</taxon>
        <taxon>core genistoids</taxon>
        <taxon>Crotalarieae</taxon>
        <taxon>Crotalaria</taxon>
    </lineage>
</organism>
<evidence type="ECO:0000313" key="2">
    <source>
        <dbReference type="Proteomes" id="UP001372338"/>
    </source>
</evidence>
<dbReference type="GO" id="GO:0035091">
    <property type="term" value="F:phosphatidylinositol binding"/>
    <property type="evidence" value="ECO:0007669"/>
    <property type="project" value="TreeGrafter"/>
</dbReference>
<gene>
    <name evidence="1" type="ORF">RIF29_34262</name>
</gene>
<accession>A0AAN9EAZ4</accession>
<reference evidence="1 2" key="1">
    <citation type="submission" date="2024-01" db="EMBL/GenBank/DDBJ databases">
        <title>The genomes of 5 underutilized Papilionoideae crops provide insights into root nodulation and disease resistanc.</title>
        <authorList>
            <person name="Yuan L."/>
        </authorList>
    </citation>
    <scope>NUCLEOTIDE SEQUENCE [LARGE SCALE GENOMIC DNA]</scope>
    <source>
        <strain evidence="1">ZHUSHIDOU_FW_LH</strain>
        <tissue evidence="1">Leaf</tissue>
    </source>
</reference>
<sequence>MKVPICNKRNSLVNEIIEHEYQPQALSQQALLQHYNQHREKNACDYRVCDSCYDRLDPLQAVLINTISNAVQVAKHDVTDWTCARGWINLPIGLSMEHEIYKASNTLRNYCQVAKSNPEKSIPLAVLKSAKGLAILTVVKAGALLSYKLGTGLVVARRSDGSWSAPSAIFSLGLGWGAQVK</sequence>
<keyword evidence="2" id="KW-1185">Reference proteome</keyword>
<dbReference type="PANTHER" id="PTHR15629:SF2">
    <property type="entry name" value="SH3 DOMAIN-CONTAINING YSC84-LIKE PROTEIN 1"/>
    <property type="match status" value="1"/>
</dbReference>
<name>A0AAN9EAZ4_CROPI</name>
<dbReference type="Proteomes" id="UP001372338">
    <property type="component" value="Unassembled WGS sequence"/>
</dbReference>
<dbReference type="PANTHER" id="PTHR15629">
    <property type="entry name" value="SH3YL1 PROTEIN"/>
    <property type="match status" value="1"/>
</dbReference>
<comment type="caution">
    <text evidence="1">The sequence shown here is derived from an EMBL/GenBank/DDBJ whole genome shotgun (WGS) entry which is preliminary data.</text>
</comment>